<dbReference type="EMBL" id="SHKL01000001">
    <property type="protein sequence ID" value="RZT87823.1"/>
    <property type="molecule type" value="Genomic_DNA"/>
</dbReference>
<dbReference type="AlphaFoldDB" id="A0A4Q7V4Y5"/>
<keyword evidence="2" id="KW-0418">Kinase</keyword>
<dbReference type="InterPro" id="IPR036388">
    <property type="entry name" value="WH-like_DNA-bd_sf"/>
</dbReference>
<dbReference type="InterPro" id="IPR029016">
    <property type="entry name" value="GAF-like_dom_sf"/>
</dbReference>
<feature type="domain" description="ANTAR" evidence="6">
    <location>
        <begin position="170"/>
        <end position="231"/>
    </location>
</feature>
<organism evidence="7 8">
    <name type="scientific">Pseudonocardia sediminis</name>
    <dbReference type="NCBI Taxonomy" id="1397368"/>
    <lineage>
        <taxon>Bacteria</taxon>
        <taxon>Bacillati</taxon>
        <taxon>Actinomycetota</taxon>
        <taxon>Actinomycetes</taxon>
        <taxon>Pseudonocardiales</taxon>
        <taxon>Pseudonocardiaceae</taxon>
        <taxon>Pseudonocardia</taxon>
    </lineage>
</organism>
<dbReference type="GO" id="GO:0016301">
    <property type="term" value="F:kinase activity"/>
    <property type="evidence" value="ECO:0007669"/>
    <property type="project" value="UniProtKB-KW"/>
</dbReference>
<dbReference type="InterPro" id="IPR011006">
    <property type="entry name" value="CheY-like_superfamily"/>
</dbReference>
<keyword evidence="8" id="KW-1185">Reference proteome</keyword>
<keyword evidence="1" id="KW-0808">Transferase</keyword>
<dbReference type="InterPro" id="IPR005561">
    <property type="entry name" value="ANTAR"/>
</dbReference>
<name>A0A4Q7V4Y5_PSEST</name>
<evidence type="ECO:0000259" key="6">
    <source>
        <dbReference type="PROSITE" id="PS50921"/>
    </source>
</evidence>
<evidence type="ECO:0000256" key="4">
    <source>
        <dbReference type="ARBA" id="ARBA00023163"/>
    </source>
</evidence>
<feature type="region of interest" description="Disordered" evidence="5">
    <location>
        <begin position="235"/>
        <end position="257"/>
    </location>
</feature>
<accession>A0A4Q7V4Y5</accession>
<dbReference type="GO" id="GO:0003723">
    <property type="term" value="F:RNA binding"/>
    <property type="evidence" value="ECO:0007669"/>
    <property type="project" value="InterPro"/>
</dbReference>
<dbReference type="PIRSF" id="PIRSF036625">
    <property type="entry name" value="GAF_ANTAR"/>
    <property type="match status" value="1"/>
</dbReference>
<dbReference type="PROSITE" id="PS50921">
    <property type="entry name" value="ANTAR"/>
    <property type="match status" value="1"/>
</dbReference>
<dbReference type="Pfam" id="PF03861">
    <property type="entry name" value="ANTAR"/>
    <property type="match status" value="1"/>
</dbReference>
<evidence type="ECO:0000256" key="2">
    <source>
        <dbReference type="ARBA" id="ARBA00022777"/>
    </source>
</evidence>
<dbReference type="OrthoDB" id="4629915at2"/>
<evidence type="ECO:0000313" key="7">
    <source>
        <dbReference type="EMBL" id="RZT87823.1"/>
    </source>
</evidence>
<comment type="caution">
    <text evidence="7">The sequence shown here is derived from an EMBL/GenBank/DDBJ whole genome shotgun (WGS) entry which is preliminary data.</text>
</comment>
<dbReference type="SMART" id="SM01012">
    <property type="entry name" value="ANTAR"/>
    <property type="match status" value="1"/>
</dbReference>
<sequence>MSSGHDAELVSALQSAAKSLIERRSIDDMEHALGQIVLAAVETVPGAAAGGISTTTDGRIESRSPSGDDVLHLDQRQAELHEGPCITASEEPPDDGVVIAEDLSNDPDAARWPRFAPHAVESGYLSMMSTQLSFDGRTRSALNLYSRRAGTFSEAARTLAGLFAAQAGLLLYGAAHAEHLTQAVDNRDVIGQAKGILMERYTVDAEQAFQMLVSSSQATNVRLVNVARWLTTDVGRPPAARTGRPSIDIRPGPTPKR</sequence>
<dbReference type="InterPro" id="IPR012074">
    <property type="entry name" value="GAF_ANTAR"/>
</dbReference>
<keyword evidence="4" id="KW-0804">Transcription</keyword>
<keyword evidence="3" id="KW-0805">Transcription regulation</keyword>
<protein>
    <submittedName>
        <fullName evidence="7">AmiR/NasT family two-component response regulator</fullName>
    </submittedName>
</protein>
<reference evidence="7 8" key="1">
    <citation type="submission" date="2019-02" db="EMBL/GenBank/DDBJ databases">
        <title>Sequencing the genomes of 1000 actinobacteria strains.</title>
        <authorList>
            <person name="Klenk H.-P."/>
        </authorList>
    </citation>
    <scope>NUCLEOTIDE SEQUENCE [LARGE SCALE GENOMIC DNA]</scope>
    <source>
        <strain evidence="7 8">DSM 45779</strain>
    </source>
</reference>
<evidence type="ECO:0000313" key="8">
    <source>
        <dbReference type="Proteomes" id="UP000291591"/>
    </source>
</evidence>
<evidence type="ECO:0000256" key="1">
    <source>
        <dbReference type="ARBA" id="ARBA00022679"/>
    </source>
</evidence>
<evidence type="ECO:0000256" key="3">
    <source>
        <dbReference type="ARBA" id="ARBA00023015"/>
    </source>
</evidence>
<dbReference type="Gene3D" id="1.10.10.10">
    <property type="entry name" value="Winged helix-like DNA-binding domain superfamily/Winged helix DNA-binding domain"/>
    <property type="match status" value="1"/>
</dbReference>
<proteinExistence type="predicted"/>
<dbReference type="SUPFAM" id="SSF55781">
    <property type="entry name" value="GAF domain-like"/>
    <property type="match status" value="1"/>
</dbReference>
<dbReference type="SUPFAM" id="SSF52172">
    <property type="entry name" value="CheY-like"/>
    <property type="match status" value="1"/>
</dbReference>
<dbReference type="Gene3D" id="3.30.450.40">
    <property type="match status" value="1"/>
</dbReference>
<dbReference type="InterPro" id="IPR003018">
    <property type="entry name" value="GAF"/>
</dbReference>
<dbReference type="Pfam" id="PF13185">
    <property type="entry name" value="GAF_2"/>
    <property type="match status" value="1"/>
</dbReference>
<dbReference type="RefSeq" id="WP_130291918.1">
    <property type="nucleotide sequence ID" value="NZ_SHKL01000001.1"/>
</dbReference>
<gene>
    <name evidence="7" type="ORF">EV383_4750</name>
</gene>
<dbReference type="Proteomes" id="UP000291591">
    <property type="component" value="Unassembled WGS sequence"/>
</dbReference>
<evidence type="ECO:0000256" key="5">
    <source>
        <dbReference type="SAM" id="MobiDB-lite"/>
    </source>
</evidence>